<organism evidence="2 3">
    <name type="scientific">Nitrococcus mobilis Nb-231</name>
    <dbReference type="NCBI Taxonomy" id="314278"/>
    <lineage>
        <taxon>Bacteria</taxon>
        <taxon>Pseudomonadati</taxon>
        <taxon>Pseudomonadota</taxon>
        <taxon>Gammaproteobacteria</taxon>
        <taxon>Chromatiales</taxon>
        <taxon>Ectothiorhodospiraceae</taxon>
        <taxon>Nitrococcus</taxon>
    </lineage>
</organism>
<feature type="transmembrane region" description="Helical" evidence="1">
    <location>
        <begin position="73"/>
        <end position="93"/>
    </location>
</feature>
<evidence type="ECO:0008006" key="4">
    <source>
        <dbReference type="Google" id="ProtNLM"/>
    </source>
</evidence>
<keyword evidence="1" id="KW-0472">Membrane</keyword>
<comment type="caution">
    <text evidence="2">The sequence shown here is derived from an EMBL/GenBank/DDBJ whole genome shotgun (WGS) entry which is preliminary data.</text>
</comment>
<dbReference type="EMBL" id="AAOF01000001">
    <property type="protein sequence ID" value="EAR23341.1"/>
    <property type="molecule type" value="Genomic_DNA"/>
</dbReference>
<feature type="transmembrane region" description="Helical" evidence="1">
    <location>
        <begin position="162"/>
        <end position="182"/>
    </location>
</feature>
<evidence type="ECO:0000313" key="2">
    <source>
        <dbReference type="EMBL" id="EAR23341.1"/>
    </source>
</evidence>
<gene>
    <name evidence="2" type="ORF">NB231_16013</name>
</gene>
<dbReference type="OrthoDB" id="5659946at2"/>
<feature type="transmembrane region" description="Helical" evidence="1">
    <location>
        <begin position="226"/>
        <end position="245"/>
    </location>
</feature>
<feature type="transmembrane region" description="Helical" evidence="1">
    <location>
        <begin position="100"/>
        <end position="118"/>
    </location>
</feature>
<reference evidence="2 3" key="1">
    <citation type="submission" date="2006-02" db="EMBL/GenBank/DDBJ databases">
        <authorList>
            <person name="Waterbury J."/>
            <person name="Ferriera S."/>
            <person name="Johnson J."/>
            <person name="Kravitz S."/>
            <person name="Halpern A."/>
            <person name="Remington K."/>
            <person name="Beeson K."/>
            <person name="Tran B."/>
            <person name="Rogers Y.-H."/>
            <person name="Friedman R."/>
            <person name="Venter J.C."/>
        </authorList>
    </citation>
    <scope>NUCLEOTIDE SEQUENCE [LARGE SCALE GENOMIC DNA]</scope>
    <source>
        <strain evidence="2 3">Nb-231</strain>
    </source>
</reference>
<dbReference type="Proteomes" id="UP000003374">
    <property type="component" value="Unassembled WGS sequence"/>
</dbReference>
<dbReference type="RefSeq" id="WP_005004521.1">
    <property type="nucleotide sequence ID" value="NZ_CH672427.1"/>
</dbReference>
<proteinExistence type="predicted"/>
<feature type="transmembrane region" description="Helical" evidence="1">
    <location>
        <begin position="48"/>
        <end position="67"/>
    </location>
</feature>
<feature type="transmembrane region" description="Helical" evidence="1">
    <location>
        <begin position="257"/>
        <end position="282"/>
    </location>
</feature>
<dbReference type="eggNOG" id="ENOG50329TX">
    <property type="taxonomic scope" value="Bacteria"/>
</dbReference>
<accession>A4BM03</accession>
<evidence type="ECO:0000256" key="1">
    <source>
        <dbReference type="SAM" id="Phobius"/>
    </source>
</evidence>
<feature type="transmembrane region" description="Helical" evidence="1">
    <location>
        <begin position="15"/>
        <end position="41"/>
    </location>
</feature>
<feature type="transmembrane region" description="Helical" evidence="1">
    <location>
        <begin position="203"/>
        <end position="220"/>
    </location>
</feature>
<dbReference type="AlphaFoldDB" id="A4BM03"/>
<keyword evidence="1" id="KW-1133">Transmembrane helix</keyword>
<evidence type="ECO:0000313" key="3">
    <source>
        <dbReference type="Proteomes" id="UP000003374"/>
    </source>
</evidence>
<dbReference type="STRING" id="314278.NB231_16013"/>
<protein>
    <recommendedName>
        <fullName evidence="4">DUF2232 domain-containing protein</fullName>
    </recommendedName>
</protein>
<dbReference type="HOGENOM" id="CLU_075529_0_0_6"/>
<keyword evidence="1" id="KW-0812">Transmembrane</keyword>
<keyword evidence="3" id="KW-1185">Reference proteome</keyword>
<sequence length="293" mass="31822">MRRFADFIMRGRVPAVLVIFVSAMVPPLLWVSGGALSLVTLRRGAVEGAFAAGAATLVLLVAIGALAGSPQPALSPILQLWLPVFLIALWLRYSVSLAQALEVAAGLAALAVAVFHFLHPDAVGYWREVFAQARTLFPASSQLDSKAWEEVVTLLAPEMTGLWAVNLLGLAVGSLLLGRWWQAMLYNPGGFRAEFHALRLERWFAWLVLACLVAAAGLGHGLVYDIAFVLSAVFVLQALAVLHTFSAGQRWGKLWLGLVYLFLFLPLILQLVAVVGIIDVFLDMRRRTKLGSP</sequence>
<name>A4BM03_9GAMM</name>